<keyword evidence="5" id="KW-0063">Aspartyl esterase</keyword>
<dbReference type="GO" id="GO:0030599">
    <property type="term" value="F:pectinesterase activity"/>
    <property type="evidence" value="ECO:0007669"/>
    <property type="project" value="UniProtKB-EC"/>
</dbReference>
<evidence type="ECO:0000313" key="8">
    <source>
        <dbReference type="Proteomes" id="UP000886653"/>
    </source>
</evidence>
<gene>
    <name evidence="7" type="ORF">CROQUDRAFT_681440</name>
</gene>
<dbReference type="GO" id="GO:0045490">
    <property type="term" value="P:pectin catabolic process"/>
    <property type="evidence" value="ECO:0007669"/>
    <property type="project" value="TreeGrafter"/>
</dbReference>
<proteinExistence type="inferred from homology"/>
<reference evidence="7" key="1">
    <citation type="submission" date="2013-11" db="EMBL/GenBank/DDBJ databases">
        <title>Genome sequence of the fusiform rust pathogen reveals effectors for host alternation and coevolution with pine.</title>
        <authorList>
            <consortium name="DOE Joint Genome Institute"/>
            <person name="Smith K."/>
            <person name="Pendleton A."/>
            <person name="Kubisiak T."/>
            <person name="Anderson C."/>
            <person name="Salamov A."/>
            <person name="Aerts A."/>
            <person name="Riley R."/>
            <person name="Clum A."/>
            <person name="Lindquist E."/>
            <person name="Ence D."/>
            <person name="Campbell M."/>
            <person name="Kronenberg Z."/>
            <person name="Feau N."/>
            <person name="Dhillon B."/>
            <person name="Hamelin R."/>
            <person name="Burleigh J."/>
            <person name="Smith J."/>
            <person name="Yandell M."/>
            <person name="Nelson C."/>
            <person name="Grigoriev I."/>
            <person name="Davis J."/>
        </authorList>
    </citation>
    <scope>NUCLEOTIDE SEQUENCE</scope>
    <source>
        <strain evidence="7">G11</strain>
    </source>
</reference>
<evidence type="ECO:0000313" key="7">
    <source>
        <dbReference type="EMBL" id="KAG0142629.1"/>
    </source>
</evidence>
<evidence type="ECO:0000256" key="4">
    <source>
        <dbReference type="ARBA" id="ARBA00022801"/>
    </source>
</evidence>
<dbReference type="Pfam" id="PF01095">
    <property type="entry name" value="Pectinesterase"/>
    <property type="match status" value="1"/>
</dbReference>
<dbReference type="EC" id="3.1.1.11" evidence="3"/>
<dbReference type="InterPro" id="IPR000070">
    <property type="entry name" value="Pectinesterase_cat"/>
</dbReference>
<dbReference type="InterPro" id="IPR012334">
    <property type="entry name" value="Pectin_lyas_fold"/>
</dbReference>
<dbReference type="EMBL" id="MU167343">
    <property type="protein sequence ID" value="KAG0142629.1"/>
    <property type="molecule type" value="Genomic_DNA"/>
</dbReference>
<accession>A0A9P6T8J5</accession>
<sequence length="215" mass="23887">MSSTIMRLLICTSLKESNQVSNSITITPTQVGGLKKVFEDLKMRQGKLTIYLEPGIYEGNIECRDNHGSLVIQGNGEYIDCTFLSYQDTLFDNIGMHYFQNCHIIGAVDFICGGGRSFYHVPTITILPNVNSNGKQFITTSKAEKPGDDGSIFVFEDAKFIDKGCNPSSTFLGRPWGPYPNIILQHCETAICPISANKQMWNLQKNSGSIEEVEN</sequence>
<dbReference type="PANTHER" id="PTHR31321">
    <property type="entry name" value="ACYL-COA THIOESTER HYDROLASE YBHC-RELATED"/>
    <property type="match status" value="1"/>
</dbReference>
<name>A0A9P6T8J5_9BASI</name>
<dbReference type="AlphaFoldDB" id="A0A9P6T8J5"/>
<comment type="caution">
    <text evidence="7">The sequence shown here is derived from an EMBL/GenBank/DDBJ whole genome shotgun (WGS) entry which is preliminary data.</text>
</comment>
<keyword evidence="8" id="KW-1185">Reference proteome</keyword>
<organism evidence="7 8">
    <name type="scientific">Cronartium quercuum f. sp. fusiforme G11</name>
    <dbReference type="NCBI Taxonomy" id="708437"/>
    <lineage>
        <taxon>Eukaryota</taxon>
        <taxon>Fungi</taxon>
        <taxon>Dikarya</taxon>
        <taxon>Basidiomycota</taxon>
        <taxon>Pucciniomycotina</taxon>
        <taxon>Pucciniomycetes</taxon>
        <taxon>Pucciniales</taxon>
        <taxon>Coleosporiaceae</taxon>
        <taxon>Cronartium</taxon>
    </lineage>
</organism>
<evidence type="ECO:0000259" key="6">
    <source>
        <dbReference type="Pfam" id="PF01095"/>
    </source>
</evidence>
<evidence type="ECO:0000256" key="2">
    <source>
        <dbReference type="ARBA" id="ARBA00008891"/>
    </source>
</evidence>
<protein>
    <recommendedName>
        <fullName evidence="3">pectinesterase</fullName>
        <ecNumber evidence="3">3.1.1.11</ecNumber>
    </recommendedName>
</protein>
<dbReference type="Gene3D" id="2.160.20.10">
    <property type="entry name" value="Single-stranded right-handed beta-helix, Pectin lyase-like"/>
    <property type="match status" value="1"/>
</dbReference>
<dbReference type="SUPFAM" id="SSF51126">
    <property type="entry name" value="Pectin lyase-like"/>
    <property type="match status" value="1"/>
</dbReference>
<feature type="domain" description="Pectinesterase catalytic" evidence="6">
    <location>
        <begin position="79"/>
        <end position="187"/>
    </location>
</feature>
<comment type="pathway">
    <text evidence="1">Glycan metabolism; pectin degradation; 2-dehydro-3-deoxy-D-gluconate from pectin: step 1/5.</text>
</comment>
<dbReference type="PANTHER" id="PTHR31321:SF134">
    <property type="entry name" value="PECTINESTERASE"/>
    <property type="match status" value="1"/>
</dbReference>
<evidence type="ECO:0000256" key="1">
    <source>
        <dbReference type="ARBA" id="ARBA00005184"/>
    </source>
</evidence>
<comment type="similarity">
    <text evidence="2">Belongs to the pectinesterase family.</text>
</comment>
<evidence type="ECO:0000256" key="5">
    <source>
        <dbReference type="ARBA" id="ARBA00023085"/>
    </source>
</evidence>
<keyword evidence="4" id="KW-0378">Hydrolase</keyword>
<dbReference type="OrthoDB" id="2019149at2759"/>
<dbReference type="Proteomes" id="UP000886653">
    <property type="component" value="Unassembled WGS sequence"/>
</dbReference>
<evidence type="ECO:0000256" key="3">
    <source>
        <dbReference type="ARBA" id="ARBA00013229"/>
    </source>
</evidence>
<dbReference type="GO" id="GO:0042545">
    <property type="term" value="P:cell wall modification"/>
    <property type="evidence" value="ECO:0007669"/>
    <property type="project" value="InterPro"/>
</dbReference>
<dbReference type="InterPro" id="IPR011050">
    <property type="entry name" value="Pectin_lyase_fold/virulence"/>
</dbReference>